<keyword evidence="4" id="KW-0349">Heme</keyword>
<evidence type="ECO:0000313" key="14">
    <source>
        <dbReference type="EMBL" id="CAD9287613.1"/>
    </source>
</evidence>
<keyword evidence="11 12" id="KW-0472">Membrane</keyword>
<dbReference type="AlphaFoldDB" id="A0A7S1V4D9"/>
<name>A0A7S1V4D9_9STRA</name>
<evidence type="ECO:0000256" key="1">
    <source>
        <dbReference type="ARBA" id="ARBA00004141"/>
    </source>
</evidence>
<evidence type="ECO:0000256" key="9">
    <source>
        <dbReference type="ARBA" id="ARBA00023004"/>
    </source>
</evidence>
<dbReference type="EMBL" id="HBGK01029289">
    <property type="protein sequence ID" value="CAD9287613.1"/>
    <property type="molecule type" value="Transcribed_RNA"/>
</dbReference>
<evidence type="ECO:0000256" key="11">
    <source>
        <dbReference type="ARBA" id="ARBA00023136"/>
    </source>
</evidence>
<evidence type="ECO:0000256" key="2">
    <source>
        <dbReference type="ARBA" id="ARBA00005189"/>
    </source>
</evidence>
<reference evidence="14" key="1">
    <citation type="submission" date="2021-01" db="EMBL/GenBank/DDBJ databases">
        <authorList>
            <person name="Corre E."/>
            <person name="Pelletier E."/>
            <person name="Niang G."/>
            <person name="Scheremetjew M."/>
            <person name="Finn R."/>
            <person name="Kale V."/>
            <person name="Holt S."/>
            <person name="Cochrane G."/>
            <person name="Meng A."/>
            <person name="Brown T."/>
            <person name="Cohen L."/>
        </authorList>
    </citation>
    <scope>NUCLEOTIDE SEQUENCE</scope>
    <source>
        <strain evidence="14">CCMP 410</strain>
    </source>
</reference>
<dbReference type="GO" id="GO:0016020">
    <property type="term" value="C:membrane"/>
    <property type="evidence" value="ECO:0007669"/>
    <property type="project" value="UniProtKB-SubCell"/>
</dbReference>
<comment type="subcellular location">
    <subcellularLocation>
        <location evidence="1">Membrane</location>
        <topology evidence="1">Multi-pass membrane protein</topology>
    </subcellularLocation>
</comment>
<sequence>MCQKPSLGKSAAVESASTKSNTQTQLAKDDVWLKTFDFEGFSSEIHALGKKLEAQQGPSDVAHLEKMILWSNTLAAIGLLTMGFFRMNILTIFCLSTFTFTRWTMIAHHTCHGGFDKIHPQNKVRWHRFKFALGSLWRRFLDWFDWMMPEAWNVEHNNRHHYHLSELDDPDLVEENLKDLRELNMPVAFKYVVIFFFMTTWKWFYYAPNTYKELKLAKLRREGKSLPAGVKPEDAITIRAILLGQNPFYSAFEFFTVVVGPYFVFRFLITPLPYLLLGELGILTTLDGPTMYMTAVTNLFLAELLTNAHGFLCVVTNHAGDDMYRFRHACRAFSGSFYLRQVLASADYYYGNDVLDFLQGFLNYQVEHHMWPSLTMKSYQTSGPLVREICERYGVPYVQHNVFWRLKQTVDVMVGSANMKWFPEYYENRFLEMDAKMEAEKRKAK</sequence>
<comment type="pathway">
    <text evidence="2">Lipid metabolism.</text>
</comment>
<accession>A0A7S1V4D9</accession>
<dbReference type="GO" id="GO:0016717">
    <property type="term" value="F:oxidoreductase activity, acting on paired donors, with oxidation of a pair of donors resulting in the reduction of molecular oxygen to two molecules of water"/>
    <property type="evidence" value="ECO:0007669"/>
    <property type="project" value="TreeGrafter"/>
</dbReference>
<dbReference type="PANTHER" id="PTHR19353:SF30">
    <property type="entry name" value="DELTA 8-(E)-SPHINGOLIPID DESATURASE"/>
    <property type="match status" value="1"/>
</dbReference>
<evidence type="ECO:0000256" key="7">
    <source>
        <dbReference type="ARBA" id="ARBA00022989"/>
    </source>
</evidence>
<feature type="transmembrane region" description="Helical" evidence="12">
    <location>
        <begin position="248"/>
        <end position="269"/>
    </location>
</feature>
<protein>
    <recommendedName>
        <fullName evidence="13">Fatty acid desaturase domain-containing protein</fullName>
    </recommendedName>
</protein>
<feature type="transmembrane region" description="Helical" evidence="12">
    <location>
        <begin position="74"/>
        <end position="95"/>
    </location>
</feature>
<organism evidence="14">
    <name type="scientific">Grammatophora oceanica</name>
    <dbReference type="NCBI Taxonomy" id="210454"/>
    <lineage>
        <taxon>Eukaryota</taxon>
        <taxon>Sar</taxon>
        <taxon>Stramenopiles</taxon>
        <taxon>Ochrophyta</taxon>
        <taxon>Bacillariophyta</taxon>
        <taxon>Fragilariophyceae</taxon>
        <taxon>Fragilariophycidae</taxon>
        <taxon>Rhabdonematales</taxon>
        <taxon>Grammatophoraceae</taxon>
        <taxon>Grammatophora</taxon>
    </lineage>
</organism>
<dbReference type="Pfam" id="PF00487">
    <property type="entry name" value="FA_desaturase"/>
    <property type="match status" value="1"/>
</dbReference>
<keyword evidence="6" id="KW-0479">Metal-binding</keyword>
<keyword evidence="7 12" id="KW-1133">Transmembrane helix</keyword>
<keyword evidence="10" id="KW-0443">Lipid metabolism</keyword>
<evidence type="ECO:0000259" key="13">
    <source>
        <dbReference type="Pfam" id="PF00487"/>
    </source>
</evidence>
<dbReference type="GO" id="GO:0046872">
    <property type="term" value="F:metal ion binding"/>
    <property type="evidence" value="ECO:0007669"/>
    <property type="project" value="UniProtKB-KW"/>
</dbReference>
<feature type="domain" description="Fatty acid desaturase" evidence="13">
    <location>
        <begin position="93"/>
        <end position="399"/>
    </location>
</feature>
<keyword evidence="8" id="KW-0560">Oxidoreductase</keyword>
<evidence type="ECO:0000256" key="3">
    <source>
        <dbReference type="ARBA" id="ARBA00009295"/>
    </source>
</evidence>
<evidence type="ECO:0000256" key="5">
    <source>
        <dbReference type="ARBA" id="ARBA00022692"/>
    </source>
</evidence>
<keyword evidence="5 12" id="KW-0812">Transmembrane</keyword>
<dbReference type="GO" id="GO:0006629">
    <property type="term" value="P:lipid metabolic process"/>
    <property type="evidence" value="ECO:0007669"/>
    <property type="project" value="UniProtKB-KW"/>
</dbReference>
<feature type="transmembrane region" description="Helical" evidence="12">
    <location>
        <begin position="187"/>
        <end position="206"/>
    </location>
</feature>
<proteinExistence type="inferred from homology"/>
<evidence type="ECO:0000256" key="4">
    <source>
        <dbReference type="ARBA" id="ARBA00022617"/>
    </source>
</evidence>
<evidence type="ECO:0000256" key="12">
    <source>
        <dbReference type="SAM" id="Phobius"/>
    </source>
</evidence>
<dbReference type="InterPro" id="IPR012171">
    <property type="entry name" value="Fatty_acid_desaturase"/>
</dbReference>
<evidence type="ECO:0000256" key="10">
    <source>
        <dbReference type="ARBA" id="ARBA00023098"/>
    </source>
</evidence>
<gene>
    <name evidence="14" type="ORF">GOCE00092_LOCUS15284</name>
</gene>
<dbReference type="PANTHER" id="PTHR19353">
    <property type="entry name" value="FATTY ACID DESATURASE 2"/>
    <property type="match status" value="1"/>
</dbReference>
<keyword evidence="9" id="KW-0408">Iron</keyword>
<comment type="similarity">
    <text evidence="3">Belongs to the fatty acid desaturase type 1 family.</text>
</comment>
<evidence type="ECO:0000256" key="8">
    <source>
        <dbReference type="ARBA" id="ARBA00023002"/>
    </source>
</evidence>
<evidence type="ECO:0000256" key="6">
    <source>
        <dbReference type="ARBA" id="ARBA00022723"/>
    </source>
</evidence>
<dbReference type="InterPro" id="IPR005804">
    <property type="entry name" value="FA_desaturase_dom"/>
</dbReference>